<keyword evidence="6" id="KW-0560">Oxidoreductase</keyword>
<sequence>MNRTTVIGAGFGGLALAIRLQASGVPTRLLEQRDKPGGRAYVYQDQGFTFDAGPTVITDPSAIEELFTLAGKKLSDYVELMPVKPFYRLCWESGKVFSYDNDQPALEAQIAAFNP</sequence>
<keyword evidence="3" id="KW-0285">Flavoprotein</keyword>
<evidence type="ECO:0000313" key="10">
    <source>
        <dbReference type="Proteomes" id="UP000461948"/>
    </source>
</evidence>
<dbReference type="GO" id="GO:0016117">
    <property type="term" value="P:carotenoid biosynthetic process"/>
    <property type="evidence" value="ECO:0007669"/>
    <property type="project" value="UniProtKB-KW"/>
</dbReference>
<evidence type="ECO:0000256" key="3">
    <source>
        <dbReference type="ARBA" id="ARBA00022630"/>
    </source>
</evidence>
<evidence type="ECO:0000256" key="2">
    <source>
        <dbReference type="ARBA" id="ARBA00006046"/>
    </source>
</evidence>
<organism evidence="9 10">
    <name type="scientific">Enterobacter agglomerans</name>
    <name type="common">Erwinia herbicola</name>
    <name type="synonym">Pantoea agglomerans</name>
    <dbReference type="NCBI Taxonomy" id="549"/>
    <lineage>
        <taxon>Bacteria</taxon>
        <taxon>Pseudomonadati</taxon>
        <taxon>Pseudomonadota</taxon>
        <taxon>Gammaproteobacteria</taxon>
        <taxon>Enterobacterales</taxon>
        <taxon>Erwiniaceae</taxon>
        <taxon>Pantoea</taxon>
        <taxon>Pantoea agglomerans group</taxon>
    </lineage>
</organism>
<feature type="non-terminal residue" evidence="9">
    <location>
        <position position="115"/>
    </location>
</feature>
<dbReference type="GO" id="GO:0016491">
    <property type="term" value="F:oxidoreductase activity"/>
    <property type="evidence" value="ECO:0007669"/>
    <property type="project" value="UniProtKB-KW"/>
</dbReference>
<evidence type="ECO:0000313" key="9">
    <source>
        <dbReference type="EMBL" id="MSE17369.1"/>
    </source>
</evidence>
<comment type="caution">
    <text evidence="9">The sequence shown here is derived from an EMBL/GenBank/DDBJ whole genome shotgun (WGS) entry which is preliminary data.</text>
</comment>
<keyword evidence="5" id="KW-0274">FAD</keyword>
<proteinExistence type="inferred from homology"/>
<gene>
    <name evidence="9" type="ORF">GKC49_20360</name>
</gene>
<dbReference type="Pfam" id="PF01593">
    <property type="entry name" value="Amino_oxidase"/>
    <property type="match status" value="1"/>
</dbReference>
<accession>A0A7X2MQC2</accession>
<protein>
    <recommendedName>
        <fullName evidence="7">Phytoene dehydrogenase</fullName>
    </recommendedName>
</protein>
<dbReference type="PANTHER" id="PTHR43734:SF3">
    <property type="entry name" value="B-CAROTENE KETOLASE"/>
    <property type="match status" value="1"/>
</dbReference>
<evidence type="ECO:0000256" key="5">
    <source>
        <dbReference type="ARBA" id="ARBA00022827"/>
    </source>
</evidence>
<feature type="domain" description="Amine oxidase" evidence="8">
    <location>
        <begin position="12"/>
        <end position="109"/>
    </location>
</feature>
<evidence type="ECO:0000256" key="4">
    <source>
        <dbReference type="ARBA" id="ARBA00022746"/>
    </source>
</evidence>
<dbReference type="SUPFAM" id="SSF51905">
    <property type="entry name" value="FAD/NAD(P)-binding domain"/>
    <property type="match status" value="1"/>
</dbReference>
<evidence type="ECO:0000259" key="8">
    <source>
        <dbReference type="Pfam" id="PF01593"/>
    </source>
</evidence>
<dbReference type="InterPro" id="IPR036188">
    <property type="entry name" value="FAD/NAD-bd_sf"/>
</dbReference>
<dbReference type="FunFam" id="3.50.50.60:FF:000378">
    <property type="entry name" value="Phytoene desaturase"/>
    <property type="match status" value="1"/>
</dbReference>
<evidence type="ECO:0000256" key="6">
    <source>
        <dbReference type="ARBA" id="ARBA00023002"/>
    </source>
</evidence>
<dbReference type="EMBL" id="WKLC01001133">
    <property type="protein sequence ID" value="MSE17369.1"/>
    <property type="molecule type" value="Genomic_DNA"/>
</dbReference>
<reference evidence="9 10" key="1">
    <citation type="submission" date="2019-11" db="EMBL/GenBank/DDBJ databases">
        <title>Draft Genome Sequence of Plant Growth-Promoting Rhizosphere-Associated Bacteria.</title>
        <authorList>
            <person name="Vasilyev I.Y."/>
            <person name="Radchenko V."/>
            <person name="Ilnitskaya E.V."/>
        </authorList>
    </citation>
    <scope>NUCLEOTIDE SEQUENCE [LARGE SCALE GENOMIC DNA]</scope>
    <source>
        <strain evidence="9 10">VRA_MhP_f</strain>
    </source>
</reference>
<evidence type="ECO:0000256" key="7">
    <source>
        <dbReference type="ARBA" id="ARBA00031986"/>
    </source>
</evidence>
<dbReference type="AlphaFoldDB" id="A0A7X2MQC2"/>
<comment type="similarity">
    <text evidence="2">Belongs to the carotenoid/retinoid oxidoreductase family.</text>
</comment>
<dbReference type="PANTHER" id="PTHR43734">
    <property type="entry name" value="PHYTOENE DESATURASE"/>
    <property type="match status" value="1"/>
</dbReference>
<keyword evidence="4" id="KW-0125">Carotenoid biosynthesis</keyword>
<dbReference type="Proteomes" id="UP000461948">
    <property type="component" value="Unassembled WGS sequence"/>
</dbReference>
<dbReference type="InterPro" id="IPR002937">
    <property type="entry name" value="Amino_oxidase"/>
</dbReference>
<dbReference type="Gene3D" id="3.50.50.60">
    <property type="entry name" value="FAD/NAD(P)-binding domain"/>
    <property type="match status" value="1"/>
</dbReference>
<evidence type="ECO:0000256" key="1">
    <source>
        <dbReference type="ARBA" id="ARBA00004829"/>
    </source>
</evidence>
<name>A0A7X2MQC2_ENTAG</name>
<comment type="pathway">
    <text evidence="1">Carotenoid biosynthesis.</text>
</comment>